<protein>
    <submittedName>
        <fullName evidence="3">Glycoside hydrolase</fullName>
    </submittedName>
</protein>
<evidence type="ECO:0000313" key="4">
    <source>
        <dbReference type="Proteomes" id="UP000290172"/>
    </source>
</evidence>
<dbReference type="Pfam" id="PF00534">
    <property type="entry name" value="Glycos_transf_1"/>
    <property type="match status" value="1"/>
</dbReference>
<gene>
    <name evidence="3" type="ORF">CRV08_11255</name>
</gene>
<accession>A0A4Q0YE48</accession>
<evidence type="ECO:0000256" key="1">
    <source>
        <dbReference type="ARBA" id="ARBA00022679"/>
    </source>
</evidence>
<keyword evidence="1" id="KW-0808">Transferase</keyword>
<reference evidence="3 4" key="1">
    <citation type="submission" date="2017-10" db="EMBL/GenBank/DDBJ databases">
        <title>Genomics of the genus Arcobacter.</title>
        <authorList>
            <person name="Perez-Cataluna A."/>
            <person name="Figueras M.J."/>
        </authorList>
    </citation>
    <scope>NUCLEOTIDE SEQUENCE [LARGE SCALE GENOMIC DNA]</scope>
    <source>
        <strain evidence="3 4">CECT 8993</strain>
    </source>
</reference>
<dbReference type="PANTHER" id="PTHR46401">
    <property type="entry name" value="GLYCOSYLTRANSFERASE WBBK-RELATED"/>
    <property type="match status" value="1"/>
</dbReference>
<dbReference type="SUPFAM" id="SSF53756">
    <property type="entry name" value="UDP-Glycosyltransferase/glycogen phosphorylase"/>
    <property type="match status" value="1"/>
</dbReference>
<dbReference type="PANTHER" id="PTHR46401:SF2">
    <property type="entry name" value="GLYCOSYLTRANSFERASE WBBK-RELATED"/>
    <property type="match status" value="1"/>
</dbReference>
<dbReference type="Gene3D" id="3.40.50.2000">
    <property type="entry name" value="Glycogen Phosphorylase B"/>
    <property type="match status" value="2"/>
</dbReference>
<dbReference type="Proteomes" id="UP000290172">
    <property type="component" value="Unassembled WGS sequence"/>
</dbReference>
<sequence>MRILHALAQRPGKTGSGVFLQQLFKAGFEKGYKQGVLAGVPLNEQEPGIDNLDMKNYYPVLFESETLPFPVVGMSDVMPYDSTKYSSLDERMYELYEKEFKKVITKAVEEFKPKVVICNHIWLLATFIKDLYPNLKVLTLCHGTDLRQIERSKTLASIVKKGVIKCDYFLALNSSQKEEIKELYSLDDKKVITSGSGYNPKMFFPEKKENNTKVKIAYVGKICNYKGAPNLLNALDCTKNYDKVELNLIGHGNVHESEEIIDSIKTRKAEVNYLDALPQDKLAKFLRTCDIFILPSFFEGLPLVVIEALASGTKVICTNLPGLDDFLGEDFKKLGAIRYIKMPRLKDVDKPLKEDIPMFEKELAQNIDEVVEEILEGKEYKTKEVLMHLEDKTWVGLFNRLEKLF</sequence>
<dbReference type="GO" id="GO:0016787">
    <property type="term" value="F:hydrolase activity"/>
    <property type="evidence" value="ECO:0007669"/>
    <property type="project" value="UniProtKB-KW"/>
</dbReference>
<dbReference type="GO" id="GO:0016757">
    <property type="term" value="F:glycosyltransferase activity"/>
    <property type="evidence" value="ECO:0007669"/>
    <property type="project" value="InterPro"/>
</dbReference>
<name>A0A4Q0YE48_9BACT</name>
<dbReference type="AlphaFoldDB" id="A0A4Q0YE48"/>
<proteinExistence type="predicted"/>
<feature type="domain" description="Glycosyl transferase family 1" evidence="2">
    <location>
        <begin position="205"/>
        <end position="331"/>
    </location>
</feature>
<dbReference type="CDD" id="cd03801">
    <property type="entry name" value="GT4_PimA-like"/>
    <property type="match status" value="1"/>
</dbReference>
<comment type="caution">
    <text evidence="3">The sequence shown here is derived from an EMBL/GenBank/DDBJ whole genome shotgun (WGS) entry which is preliminary data.</text>
</comment>
<evidence type="ECO:0000259" key="2">
    <source>
        <dbReference type="Pfam" id="PF00534"/>
    </source>
</evidence>
<keyword evidence="3" id="KW-0378">Hydrolase</keyword>
<dbReference type="GO" id="GO:0009103">
    <property type="term" value="P:lipopolysaccharide biosynthetic process"/>
    <property type="evidence" value="ECO:0007669"/>
    <property type="project" value="TreeGrafter"/>
</dbReference>
<dbReference type="InterPro" id="IPR001296">
    <property type="entry name" value="Glyco_trans_1"/>
</dbReference>
<dbReference type="RefSeq" id="WP_128982154.1">
    <property type="nucleotide sequence ID" value="NZ_PDKJ01000010.1"/>
</dbReference>
<dbReference type="EMBL" id="PDKJ01000010">
    <property type="protein sequence ID" value="RXJ67161.1"/>
    <property type="molecule type" value="Genomic_DNA"/>
</dbReference>
<evidence type="ECO:0000313" key="3">
    <source>
        <dbReference type="EMBL" id="RXJ67161.1"/>
    </source>
</evidence>
<organism evidence="3 4">
    <name type="scientific">Halarcobacter ebronensis</name>
    <dbReference type="NCBI Taxonomy" id="1462615"/>
    <lineage>
        <taxon>Bacteria</taxon>
        <taxon>Pseudomonadati</taxon>
        <taxon>Campylobacterota</taxon>
        <taxon>Epsilonproteobacteria</taxon>
        <taxon>Campylobacterales</taxon>
        <taxon>Arcobacteraceae</taxon>
        <taxon>Halarcobacter</taxon>
    </lineage>
</organism>